<dbReference type="InterPro" id="IPR024227">
    <property type="entry name" value="DUF3795"/>
</dbReference>
<evidence type="ECO:0000313" key="3">
    <source>
        <dbReference type="Proteomes" id="UP000263273"/>
    </source>
</evidence>
<evidence type="ECO:0000313" key="2">
    <source>
        <dbReference type="EMBL" id="HBK52504.1"/>
    </source>
</evidence>
<comment type="caution">
    <text evidence="2">The sequence shown here is derived from an EMBL/GenBank/DDBJ whole genome shotgun (WGS) entry which is preliminary data.</text>
</comment>
<sequence length="442" mass="49446">MGDYNYDTYCGLYCGACSIIKAYQTGIKDPLACCLGDELGMELKCHGCKTDSVFGNCAVCQIRNCARGKGVERCLNCSDFPCPNFTSMEFLLEMLPHWNTAVTNQEYIGNHGAARWLEQQATQWKCPDCHTDYSWYATHCSNCGKELSTLRPYRNSFDKRIFQLMAMPSPDEMFKKEVVFKLSGMDQVKVQKEISYNHGEGKFLLDLYFPPGAVRGQKLPLVVLVHGEAEARNMKDSGPYTSMGRVIAASGLAAATFNHRTLLQGFQIKDVIADIENLIAFLINNADAYGIDKNRIAVWALSSGVPYGLYAGIHNHPAYVKCIVAYYGFGEFASLCALLNIPFNAGGWASIQAEQYSPLQFLSQNPDRIAPMFITRAGRDQIPHLLESLDGFISTALANNIHIDLYNHPNGVHAFDLFNDEPRTHEIIEKTLEFLKRHLLIL</sequence>
<name>A0A354YTI4_9FIRM</name>
<dbReference type="Proteomes" id="UP000263273">
    <property type="component" value="Unassembled WGS sequence"/>
</dbReference>
<proteinExistence type="predicted"/>
<dbReference type="RefSeq" id="WP_082736244.1">
    <property type="nucleotide sequence ID" value="NZ_DHSN01000071.1"/>
</dbReference>
<evidence type="ECO:0000259" key="1">
    <source>
        <dbReference type="Pfam" id="PF20434"/>
    </source>
</evidence>
<dbReference type="SUPFAM" id="SSF53474">
    <property type="entry name" value="alpha/beta-Hydrolases"/>
    <property type="match status" value="1"/>
</dbReference>
<dbReference type="EMBL" id="DNZF01000024">
    <property type="protein sequence ID" value="HBK52504.1"/>
    <property type="molecule type" value="Genomic_DNA"/>
</dbReference>
<dbReference type="STRING" id="378794.GCA_001570625_02856"/>
<protein>
    <submittedName>
        <fullName evidence="2">DUF3795 domain-containing protein</fullName>
    </submittedName>
</protein>
<dbReference type="Pfam" id="PF20434">
    <property type="entry name" value="BD-FAE"/>
    <property type="match status" value="1"/>
</dbReference>
<reference evidence="2 3" key="1">
    <citation type="journal article" date="2018" name="Nat. Biotechnol.">
        <title>A standardized bacterial taxonomy based on genome phylogeny substantially revises the tree of life.</title>
        <authorList>
            <person name="Parks D.H."/>
            <person name="Chuvochina M."/>
            <person name="Waite D.W."/>
            <person name="Rinke C."/>
            <person name="Skarshewski A."/>
            <person name="Chaumeil P.A."/>
            <person name="Hugenholtz P."/>
        </authorList>
    </citation>
    <scope>NUCLEOTIDE SEQUENCE [LARGE SCALE GENOMIC DNA]</scope>
    <source>
        <strain evidence="2">UBA10948</strain>
    </source>
</reference>
<organism evidence="2 3">
    <name type="scientific">Syntrophomonas wolfei</name>
    <dbReference type="NCBI Taxonomy" id="863"/>
    <lineage>
        <taxon>Bacteria</taxon>
        <taxon>Bacillati</taxon>
        <taxon>Bacillota</taxon>
        <taxon>Clostridia</taxon>
        <taxon>Eubacteriales</taxon>
        <taxon>Syntrophomonadaceae</taxon>
        <taxon>Syntrophomonas</taxon>
    </lineage>
</organism>
<dbReference type="Gene3D" id="3.40.50.1820">
    <property type="entry name" value="alpha/beta hydrolase"/>
    <property type="match status" value="1"/>
</dbReference>
<accession>A0A354YTI4</accession>
<dbReference type="AlphaFoldDB" id="A0A354YTI4"/>
<dbReference type="InterPro" id="IPR029058">
    <property type="entry name" value="AB_hydrolase_fold"/>
</dbReference>
<feature type="domain" description="BD-FAE-like" evidence="1">
    <location>
        <begin position="205"/>
        <end position="316"/>
    </location>
</feature>
<dbReference type="Pfam" id="PF12675">
    <property type="entry name" value="DUF3795"/>
    <property type="match status" value="1"/>
</dbReference>
<dbReference type="InterPro" id="IPR049492">
    <property type="entry name" value="BD-FAE-like_dom"/>
</dbReference>
<gene>
    <name evidence="2" type="ORF">DDZ44_01015</name>
</gene>